<dbReference type="Pfam" id="PF00392">
    <property type="entry name" value="GntR"/>
    <property type="match status" value="1"/>
</dbReference>
<dbReference type="PANTHER" id="PTHR38445">
    <property type="entry name" value="HTH-TYPE TRANSCRIPTIONAL REPRESSOR YTRA"/>
    <property type="match status" value="1"/>
</dbReference>
<evidence type="ECO:0000256" key="3">
    <source>
        <dbReference type="ARBA" id="ARBA00023163"/>
    </source>
</evidence>
<dbReference type="Gene3D" id="1.10.10.10">
    <property type="entry name" value="Winged helix-like DNA-binding domain superfamily/Winged helix DNA-binding domain"/>
    <property type="match status" value="1"/>
</dbReference>
<keyword evidence="6" id="KW-1185">Reference proteome</keyword>
<feature type="domain" description="HTH gntR-type" evidence="4">
    <location>
        <begin position="9"/>
        <end position="77"/>
    </location>
</feature>
<gene>
    <name evidence="5" type="ORF">DOK76_09265</name>
</gene>
<dbReference type="SMART" id="SM00345">
    <property type="entry name" value="HTH_GNTR"/>
    <property type="match status" value="1"/>
</dbReference>
<accession>A0ABS3HV65</accession>
<keyword evidence="1" id="KW-0805">Transcription regulation</keyword>
<dbReference type="Gene3D" id="1.10.287.100">
    <property type="match status" value="1"/>
</dbReference>
<organism evidence="5 6">
    <name type="scientific">Candidatus Vagococcus giribetii</name>
    <dbReference type="NCBI Taxonomy" id="2230876"/>
    <lineage>
        <taxon>Bacteria</taxon>
        <taxon>Bacillati</taxon>
        <taxon>Bacillota</taxon>
        <taxon>Bacilli</taxon>
        <taxon>Lactobacillales</taxon>
        <taxon>Enterococcaceae</taxon>
        <taxon>Vagococcus</taxon>
    </lineage>
</organism>
<keyword evidence="2" id="KW-0238">DNA-binding</keyword>
<dbReference type="InterPro" id="IPR036390">
    <property type="entry name" value="WH_DNA-bd_sf"/>
</dbReference>
<evidence type="ECO:0000259" key="4">
    <source>
        <dbReference type="PROSITE" id="PS50949"/>
    </source>
</evidence>
<dbReference type="InterPro" id="IPR000524">
    <property type="entry name" value="Tscrpt_reg_HTH_GntR"/>
</dbReference>
<dbReference type="CDD" id="cd07377">
    <property type="entry name" value="WHTH_GntR"/>
    <property type="match status" value="1"/>
</dbReference>
<dbReference type="SUPFAM" id="SSF46785">
    <property type="entry name" value="Winged helix' DNA-binding domain"/>
    <property type="match status" value="1"/>
</dbReference>
<sequence length="122" mass="13870">MEFNYTSDKPLFQQVADQISLGILNGAFQEGRQIPSTTEISKSYQINPATVLKGMNLLVDDGLIEKKRGIGMFVLEGAQEKVRMIRKEEFLKNDVSHLIEEAKKLNINLEELIIILERGYQS</sequence>
<evidence type="ECO:0000313" key="6">
    <source>
        <dbReference type="Proteomes" id="UP000664857"/>
    </source>
</evidence>
<dbReference type="PROSITE" id="PS50949">
    <property type="entry name" value="HTH_GNTR"/>
    <property type="match status" value="1"/>
</dbReference>
<evidence type="ECO:0000313" key="5">
    <source>
        <dbReference type="EMBL" id="MBO0477260.1"/>
    </source>
</evidence>
<evidence type="ECO:0000256" key="1">
    <source>
        <dbReference type="ARBA" id="ARBA00023015"/>
    </source>
</evidence>
<proteinExistence type="predicted"/>
<name>A0ABS3HV65_9ENTE</name>
<reference evidence="5 6" key="1">
    <citation type="submission" date="2021-03" db="EMBL/GenBank/DDBJ databases">
        <title>Enterococcal diversity collection.</title>
        <authorList>
            <person name="Gilmore M.S."/>
            <person name="Schwartzman J."/>
            <person name="Van Tyne D."/>
            <person name="Martin M."/>
            <person name="Earl A.M."/>
            <person name="Manson A.L."/>
            <person name="Straub T."/>
            <person name="Salamzade R."/>
            <person name="Saavedra J."/>
            <person name="Lebreton F."/>
            <person name="Prichula J."/>
            <person name="Schaufler K."/>
            <person name="Gaca A."/>
            <person name="Sgardioli B."/>
            <person name="Wagenaar J."/>
            <person name="Strong T."/>
        </authorList>
    </citation>
    <scope>NUCLEOTIDE SEQUENCE [LARGE SCALE GENOMIC DNA]</scope>
    <source>
        <strain evidence="5 6">DIV0080</strain>
    </source>
</reference>
<dbReference type="EMBL" id="JAFLVX010000022">
    <property type="protein sequence ID" value="MBO0477260.1"/>
    <property type="molecule type" value="Genomic_DNA"/>
</dbReference>
<dbReference type="InterPro" id="IPR036388">
    <property type="entry name" value="WH-like_DNA-bd_sf"/>
</dbReference>
<keyword evidence="3" id="KW-0804">Transcription</keyword>
<dbReference type="Proteomes" id="UP000664857">
    <property type="component" value="Unassembled WGS sequence"/>
</dbReference>
<comment type="caution">
    <text evidence="5">The sequence shown here is derived from an EMBL/GenBank/DDBJ whole genome shotgun (WGS) entry which is preliminary data.</text>
</comment>
<protein>
    <submittedName>
        <fullName evidence="5">GntR family transcriptional regulator</fullName>
    </submittedName>
</protein>
<dbReference type="PANTHER" id="PTHR38445:SF10">
    <property type="entry name" value="GNTR-FAMILY TRANSCRIPTIONAL REGULATOR"/>
    <property type="match status" value="1"/>
</dbReference>
<evidence type="ECO:0000256" key="2">
    <source>
        <dbReference type="ARBA" id="ARBA00023125"/>
    </source>
</evidence>
<dbReference type="RefSeq" id="WP_206967064.1">
    <property type="nucleotide sequence ID" value="NZ_JAFLVX010000022.1"/>
</dbReference>